<reference evidence="8 9" key="1">
    <citation type="submission" date="2019-11" db="EMBL/GenBank/DDBJ databases">
        <title>Comparative genomics of hydrocarbon-degrading Desulfosarcina strains.</title>
        <authorList>
            <person name="Watanabe M."/>
            <person name="Kojima H."/>
            <person name="Fukui M."/>
        </authorList>
    </citation>
    <scope>NUCLEOTIDE SEQUENCE [LARGE SCALE GENOMIC DNA]</scope>
    <source>
        <strain evidence="9">oXyS1</strain>
    </source>
</reference>
<feature type="domain" description="NusB/RsmB/TIM44" evidence="7">
    <location>
        <begin position="6"/>
        <end position="129"/>
    </location>
</feature>
<keyword evidence="9" id="KW-1185">Reference proteome</keyword>
<evidence type="ECO:0000256" key="1">
    <source>
        <dbReference type="ARBA" id="ARBA00005952"/>
    </source>
</evidence>
<dbReference type="Gene3D" id="1.10.940.10">
    <property type="entry name" value="NusB-like"/>
    <property type="match status" value="1"/>
</dbReference>
<evidence type="ECO:0000259" key="7">
    <source>
        <dbReference type="Pfam" id="PF01029"/>
    </source>
</evidence>
<comment type="function">
    <text evidence="6">Involved in transcription antitermination. Required for transcription of ribosomal RNA (rRNA) genes. Binds specifically to the boxA antiterminator sequence of the ribosomal RNA (rrn) operons.</text>
</comment>
<dbReference type="NCBIfam" id="TIGR01951">
    <property type="entry name" value="nusB"/>
    <property type="match status" value="1"/>
</dbReference>
<evidence type="ECO:0000256" key="5">
    <source>
        <dbReference type="ARBA" id="ARBA00023163"/>
    </source>
</evidence>
<evidence type="ECO:0000313" key="8">
    <source>
        <dbReference type="EMBL" id="BBO90930.1"/>
    </source>
</evidence>
<accession>A0A5K8AGE9</accession>
<dbReference type="PANTHER" id="PTHR11078">
    <property type="entry name" value="N UTILIZATION SUBSTANCE PROTEIN B-RELATED"/>
    <property type="match status" value="1"/>
</dbReference>
<evidence type="ECO:0000256" key="6">
    <source>
        <dbReference type="HAMAP-Rule" id="MF_00073"/>
    </source>
</evidence>
<evidence type="ECO:0000313" key="9">
    <source>
        <dbReference type="Proteomes" id="UP000422108"/>
    </source>
</evidence>
<protein>
    <recommendedName>
        <fullName evidence="6">Transcription antitermination protein NusB</fullName>
    </recommendedName>
    <alternativeName>
        <fullName evidence="6">Antitermination factor NusB</fullName>
    </alternativeName>
</protein>
<dbReference type="InterPro" id="IPR035926">
    <property type="entry name" value="NusB-like_sf"/>
</dbReference>
<sequence length="153" mass="17391">MGTRRISREQALQALFYMDMHRDPVDDPVGLFCSCFTQDKPAAPFFHRIVNGVREHRETIDTEIERFSSNWKLSRMSCVDRNILRIAVFELLFCADIPPKVSINEAIDVGKRFGTDESGAFINGILDSIRMAMERDEVNHAPKTTQDETGGIP</sequence>
<evidence type="ECO:0000256" key="4">
    <source>
        <dbReference type="ARBA" id="ARBA00023015"/>
    </source>
</evidence>
<dbReference type="CDD" id="cd00619">
    <property type="entry name" value="Terminator_NusB"/>
    <property type="match status" value="1"/>
</dbReference>
<dbReference type="RefSeq" id="WP_155311927.1">
    <property type="nucleotide sequence ID" value="NZ_AP021879.1"/>
</dbReference>
<dbReference type="AlphaFoldDB" id="A0A5K8AGE9"/>
<dbReference type="InterPro" id="IPR011605">
    <property type="entry name" value="NusB_fam"/>
</dbReference>
<dbReference type="GO" id="GO:0006353">
    <property type="term" value="P:DNA-templated transcription termination"/>
    <property type="evidence" value="ECO:0007669"/>
    <property type="project" value="UniProtKB-UniRule"/>
</dbReference>
<keyword evidence="5 6" id="KW-0804">Transcription</keyword>
<dbReference type="InterPro" id="IPR006027">
    <property type="entry name" value="NusB_RsmB_TIM44"/>
</dbReference>
<dbReference type="Pfam" id="PF01029">
    <property type="entry name" value="NusB"/>
    <property type="match status" value="1"/>
</dbReference>
<keyword evidence="4 6" id="KW-0805">Transcription regulation</keyword>
<dbReference type="Proteomes" id="UP000422108">
    <property type="component" value="Chromosome"/>
</dbReference>
<gene>
    <name evidence="6" type="primary">nusB</name>
    <name evidence="8" type="ORF">DSCOOX_41100</name>
</gene>
<dbReference type="GO" id="GO:0031564">
    <property type="term" value="P:transcription antitermination"/>
    <property type="evidence" value="ECO:0007669"/>
    <property type="project" value="UniProtKB-KW"/>
</dbReference>
<dbReference type="EMBL" id="AP021879">
    <property type="protein sequence ID" value="BBO90930.1"/>
    <property type="molecule type" value="Genomic_DNA"/>
</dbReference>
<dbReference type="GO" id="GO:0003723">
    <property type="term" value="F:RNA binding"/>
    <property type="evidence" value="ECO:0007669"/>
    <property type="project" value="UniProtKB-UniRule"/>
</dbReference>
<proteinExistence type="inferred from homology"/>
<dbReference type="HAMAP" id="MF_00073">
    <property type="entry name" value="NusB"/>
    <property type="match status" value="1"/>
</dbReference>
<dbReference type="SUPFAM" id="SSF48013">
    <property type="entry name" value="NusB-like"/>
    <property type="match status" value="1"/>
</dbReference>
<organism evidence="8 9">
    <name type="scientific">Desulfosarcina ovata subsp. ovata</name>
    <dbReference type="NCBI Taxonomy" id="2752305"/>
    <lineage>
        <taxon>Bacteria</taxon>
        <taxon>Pseudomonadati</taxon>
        <taxon>Thermodesulfobacteriota</taxon>
        <taxon>Desulfobacteria</taxon>
        <taxon>Desulfobacterales</taxon>
        <taxon>Desulfosarcinaceae</taxon>
        <taxon>Desulfosarcina</taxon>
    </lineage>
</organism>
<name>A0A5K8AGE9_9BACT</name>
<dbReference type="PANTHER" id="PTHR11078:SF3">
    <property type="entry name" value="ANTITERMINATION NUSB DOMAIN-CONTAINING PROTEIN"/>
    <property type="match status" value="1"/>
</dbReference>
<keyword evidence="2 6" id="KW-0889">Transcription antitermination</keyword>
<keyword evidence="3 6" id="KW-0694">RNA-binding</keyword>
<evidence type="ECO:0000256" key="2">
    <source>
        <dbReference type="ARBA" id="ARBA00022814"/>
    </source>
</evidence>
<comment type="similarity">
    <text evidence="1 6">Belongs to the NusB family.</text>
</comment>
<dbReference type="GO" id="GO:0005829">
    <property type="term" value="C:cytosol"/>
    <property type="evidence" value="ECO:0007669"/>
    <property type="project" value="TreeGrafter"/>
</dbReference>
<evidence type="ECO:0000256" key="3">
    <source>
        <dbReference type="ARBA" id="ARBA00022884"/>
    </source>
</evidence>